<reference evidence="2 3" key="1">
    <citation type="submission" date="2020-08" db="EMBL/GenBank/DDBJ databases">
        <title>Sequencing the genomes of 1000 actinobacteria strains.</title>
        <authorList>
            <person name="Klenk H.-P."/>
        </authorList>
    </citation>
    <scope>NUCLEOTIDE SEQUENCE [LARGE SCALE GENOMIC DNA]</scope>
    <source>
        <strain evidence="2 3">DSM 44551</strain>
    </source>
</reference>
<dbReference type="Pfam" id="PF05331">
    <property type="entry name" value="DUF742"/>
    <property type="match status" value="1"/>
</dbReference>
<dbReference type="InterPro" id="IPR007995">
    <property type="entry name" value="DUF742"/>
</dbReference>
<evidence type="ECO:0000256" key="1">
    <source>
        <dbReference type="SAM" id="MobiDB-lite"/>
    </source>
</evidence>
<dbReference type="AlphaFoldDB" id="A0A7W8QK31"/>
<sequence>MSGRGGRAGGAHGKADGMVDAGPLVRPFALRAGSPPATAGRPRRGGAPDVLAAVRTADLGDADREPAPEIAAILRACTAPRRVADLAAELGMPLNLLRHLTGELVAEGRLLLDRPCGPPPPERGTDILSRVLDGLRAL</sequence>
<evidence type="ECO:0000313" key="2">
    <source>
        <dbReference type="EMBL" id="MBB5431927.1"/>
    </source>
</evidence>
<dbReference type="EMBL" id="JACHDB010000001">
    <property type="protein sequence ID" value="MBB5431927.1"/>
    <property type="molecule type" value="Genomic_DNA"/>
</dbReference>
<dbReference type="PANTHER" id="PTHR36221">
    <property type="entry name" value="DUF742 DOMAIN-CONTAINING PROTEIN"/>
    <property type="match status" value="1"/>
</dbReference>
<evidence type="ECO:0000313" key="3">
    <source>
        <dbReference type="Proteomes" id="UP000572635"/>
    </source>
</evidence>
<keyword evidence="3" id="KW-1185">Reference proteome</keyword>
<proteinExistence type="predicted"/>
<evidence type="ECO:0008006" key="4">
    <source>
        <dbReference type="Google" id="ProtNLM"/>
    </source>
</evidence>
<gene>
    <name evidence="2" type="ORF">HDA36_002011</name>
</gene>
<protein>
    <recommendedName>
        <fullName evidence="4">DUF742 domain-containing protein</fullName>
    </recommendedName>
</protein>
<name>A0A7W8QK31_9ACTN</name>
<accession>A0A7W8QK31</accession>
<dbReference type="Proteomes" id="UP000572635">
    <property type="component" value="Unassembled WGS sequence"/>
</dbReference>
<organism evidence="2 3">
    <name type="scientific">Nocardiopsis composta</name>
    <dbReference type="NCBI Taxonomy" id="157465"/>
    <lineage>
        <taxon>Bacteria</taxon>
        <taxon>Bacillati</taxon>
        <taxon>Actinomycetota</taxon>
        <taxon>Actinomycetes</taxon>
        <taxon>Streptosporangiales</taxon>
        <taxon>Nocardiopsidaceae</taxon>
        <taxon>Nocardiopsis</taxon>
    </lineage>
</organism>
<feature type="region of interest" description="Disordered" evidence="1">
    <location>
        <begin position="28"/>
        <end position="48"/>
    </location>
</feature>
<comment type="caution">
    <text evidence="2">The sequence shown here is derived from an EMBL/GenBank/DDBJ whole genome shotgun (WGS) entry which is preliminary data.</text>
</comment>
<dbReference type="PANTHER" id="PTHR36221:SF1">
    <property type="entry name" value="DUF742 DOMAIN-CONTAINING PROTEIN"/>
    <property type="match status" value="1"/>
</dbReference>